<dbReference type="EMBL" id="LCCN01000005">
    <property type="protein sequence ID" value="KKS32700.1"/>
    <property type="molecule type" value="Genomic_DNA"/>
</dbReference>
<keyword evidence="1" id="KW-1133">Transmembrane helix</keyword>
<evidence type="ECO:0000313" key="3">
    <source>
        <dbReference type="EMBL" id="KKS32700.1"/>
    </source>
</evidence>
<sequence length="315" mass="35676">MVNRKFIFWVFVVTGIVSGILWWWGSDKKELILFHPLKVSYTVEQKKFEAEKDQSSQNRNFLSTLQDKIGKLQGTYAIYVFRLSKNKGYGINEDLIMPAASIMKVPIMLAVRQATSEGKLTWDTKYTLKDEDKRSGSGPIEFMDAGSELTVQQLTEYMIKNSDNTASMVLSNMLGRDVIDKEILLLGMEHTNFRDYTTTAFDVGLMWRKIYEMKNEDIFNLFKDSIYEDRLPAGLPDTVDVIHKVGTGDGVWVDAGIVMPQILNPPVGRAGPKSQVPNIEPLVIVILNKGVDASESAKMVPTLTKEIWEYETQSK</sequence>
<dbReference type="PANTHER" id="PTHR35333">
    <property type="entry name" value="BETA-LACTAMASE"/>
    <property type="match status" value="1"/>
</dbReference>
<proteinExistence type="predicted"/>
<comment type="caution">
    <text evidence="3">The sequence shown here is derived from an EMBL/GenBank/DDBJ whole genome shotgun (WGS) entry which is preliminary data.</text>
</comment>
<dbReference type="AlphaFoldDB" id="A0A0G0Y7L4"/>
<dbReference type="SUPFAM" id="SSF56601">
    <property type="entry name" value="beta-lactamase/transpeptidase-like"/>
    <property type="match status" value="1"/>
</dbReference>
<dbReference type="InterPro" id="IPR045155">
    <property type="entry name" value="Beta-lactam_cat"/>
</dbReference>
<dbReference type="PANTHER" id="PTHR35333:SF3">
    <property type="entry name" value="BETA-LACTAMASE-TYPE TRANSPEPTIDASE FOLD CONTAINING PROTEIN"/>
    <property type="match status" value="1"/>
</dbReference>
<dbReference type="InterPro" id="IPR000871">
    <property type="entry name" value="Beta-lactam_class-A"/>
</dbReference>
<reference evidence="3 4" key="1">
    <citation type="journal article" date="2015" name="Nature">
        <title>rRNA introns, odd ribosomes, and small enigmatic genomes across a large radiation of phyla.</title>
        <authorList>
            <person name="Brown C.T."/>
            <person name="Hug L.A."/>
            <person name="Thomas B.C."/>
            <person name="Sharon I."/>
            <person name="Castelle C.J."/>
            <person name="Singh A."/>
            <person name="Wilkins M.J."/>
            <person name="Williams K.H."/>
            <person name="Banfield J.F."/>
        </authorList>
    </citation>
    <scope>NUCLEOTIDE SEQUENCE [LARGE SCALE GENOMIC DNA]</scope>
</reference>
<dbReference type="STRING" id="1618356.UU93_C0005G0008"/>
<protein>
    <submittedName>
        <fullName evidence="3">Beta-lactamase</fullName>
    </submittedName>
</protein>
<evidence type="ECO:0000313" key="4">
    <source>
        <dbReference type="Proteomes" id="UP000034160"/>
    </source>
</evidence>
<feature type="domain" description="Beta-lactamase class A catalytic" evidence="2">
    <location>
        <begin position="78"/>
        <end position="260"/>
    </location>
</feature>
<evidence type="ECO:0000256" key="1">
    <source>
        <dbReference type="SAM" id="Phobius"/>
    </source>
</evidence>
<dbReference type="GO" id="GO:0030655">
    <property type="term" value="P:beta-lactam antibiotic catabolic process"/>
    <property type="evidence" value="ECO:0007669"/>
    <property type="project" value="InterPro"/>
</dbReference>
<evidence type="ECO:0000259" key="2">
    <source>
        <dbReference type="Pfam" id="PF13354"/>
    </source>
</evidence>
<gene>
    <name evidence="3" type="ORF">UU93_C0005G0008</name>
</gene>
<dbReference type="GO" id="GO:0008800">
    <property type="term" value="F:beta-lactamase activity"/>
    <property type="evidence" value="ECO:0007669"/>
    <property type="project" value="InterPro"/>
</dbReference>
<feature type="transmembrane region" description="Helical" evidence="1">
    <location>
        <begin position="6"/>
        <end position="24"/>
    </location>
</feature>
<keyword evidence="1" id="KW-0812">Transmembrane</keyword>
<dbReference type="GO" id="GO:0046677">
    <property type="term" value="P:response to antibiotic"/>
    <property type="evidence" value="ECO:0007669"/>
    <property type="project" value="InterPro"/>
</dbReference>
<organism evidence="3 4">
    <name type="scientific">Candidatus Amesbacteria bacterium GW2011_GWA2_42_12</name>
    <dbReference type="NCBI Taxonomy" id="1618356"/>
    <lineage>
        <taxon>Bacteria</taxon>
        <taxon>Candidatus Amesiibacteriota</taxon>
    </lineage>
</organism>
<dbReference type="InterPro" id="IPR012338">
    <property type="entry name" value="Beta-lactam/transpept-like"/>
</dbReference>
<dbReference type="Proteomes" id="UP000034160">
    <property type="component" value="Unassembled WGS sequence"/>
</dbReference>
<accession>A0A0G0Y7L4</accession>
<keyword evidence="1" id="KW-0472">Membrane</keyword>
<dbReference type="Pfam" id="PF13354">
    <property type="entry name" value="Beta-lactamase2"/>
    <property type="match status" value="1"/>
</dbReference>
<dbReference type="Gene3D" id="3.40.710.10">
    <property type="entry name" value="DD-peptidase/beta-lactamase superfamily"/>
    <property type="match status" value="1"/>
</dbReference>
<name>A0A0G0Y7L4_9BACT</name>